<geneLocation type="plasmid" evidence="2">
    <name>p103</name>
</geneLocation>
<dbReference type="EMBL" id="AY190303">
    <property type="protein sequence ID" value="AAO38061.1"/>
    <property type="molecule type" value="Genomic_DNA"/>
</dbReference>
<feature type="region of interest" description="Disordered" evidence="1">
    <location>
        <begin position="216"/>
        <end position="236"/>
    </location>
</feature>
<accession>Q84FM8</accession>
<sequence>MGHTLHSTARHLVGQAPEDTSLPHVAAHLGHVPGPFGHGEMLGIPHGDPTMGLHRLQPGIYQRLQGPGIPPRGDGDGQMQMRMPAMPTPSDLHRPVPGHAGPKLLHPAMANHPPPDIREDPAERGQGIPPGVLDREHSMGHPVAHRLQALQRLSQNLAPPVAQTGGAHGTGPGGAARGDARRISGDLFSALFGGDYLQVDGDGLTRRQEEGVRIATPGKPPEGIGVGSQKGLTDRAKPVDEEALRVLVVQTGKGFPRGGVKAAGYPLPGGTPRIA</sequence>
<feature type="compositionally biased region" description="Gly residues" evidence="1">
    <location>
        <begin position="166"/>
        <end position="176"/>
    </location>
</feature>
<dbReference type="AlphaFoldDB" id="Q84FM8"/>
<evidence type="ECO:0000256" key="1">
    <source>
        <dbReference type="SAM" id="MobiDB-lite"/>
    </source>
</evidence>
<reference evidence="2" key="2">
    <citation type="journal article" date="2006" name="Plasmid">
        <title>Characterization of a rolling-circle replication plasmid from Thermus aquaticus NTU103.</title>
        <authorList>
            <person name="Chu S.F."/>
            <person name="Shu H.Y."/>
            <person name="Lin L.C."/>
            <person name="Chen M.Y."/>
            <person name="Tsay S.S."/>
            <person name="Lin G.H."/>
        </authorList>
    </citation>
    <scope>NUCLEOTIDE SEQUENCE</scope>
    <source>
        <strain evidence="2">NTU103</strain>
        <plasmid evidence="2">p103</plasmid>
    </source>
</reference>
<feature type="region of interest" description="Disordered" evidence="1">
    <location>
        <begin position="159"/>
        <end position="179"/>
    </location>
</feature>
<proteinExistence type="predicted"/>
<organism evidence="2">
    <name type="scientific">Thermus aquaticus</name>
    <dbReference type="NCBI Taxonomy" id="271"/>
    <lineage>
        <taxon>Bacteria</taxon>
        <taxon>Thermotogati</taxon>
        <taxon>Deinococcota</taxon>
        <taxon>Deinococci</taxon>
        <taxon>Thermales</taxon>
        <taxon>Thermaceae</taxon>
        <taxon>Thermus</taxon>
    </lineage>
</organism>
<name>Q84FM8_THEAQ</name>
<reference evidence="2" key="1">
    <citation type="submission" date="2005-07" db="EMBL/GenBank/DDBJ databases">
        <authorList>
            <person name="Chu S.-F."/>
            <person name="Tsay S.-S."/>
            <person name="Chen M.-Y."/>
            <person name="Lin G.-H."/>
        </authorList>
    </citation>
    <scope>NUCLEOTIDE SEQUENCE</scope>
    <source>
        <strain evidence="2">NTU103</strain>
        <plasmid evidence="2">p103</plasmid>
    </source>
</reference>
<protein>
    <submittedName>
        <fullName evidence="2">Uncharacterized protein</fullName>
    </submittedName>
</protein>
<evidence type="ECO:0000313" key="2">
    <source>
        <dbReference type="EMBL" id="AAO38061.1"/>
    </source>
</evidence>
<keyword evidence="2" id="KW-0614">Plasmid</keyword>
<feature type="region of interest" description="Disordered" evidence="1">
    <location>
        <begin position="108"/>
        <end position="137"/>
    </location>
</feature>